<organism evidence="2 3">
    <name type="scientific">Candidatus Bilophila faecipullorum</name>
    <dbReference type="NCBI Taxonomy" id="2838482"/>
    <lineage>
        <taxon>Bacteria</taxon>
        <taxon>Pseudomonadati</taxon>
        <taxon>Thermodesulfobacteriota</taxon>
        <taxon>Desulfovibrionia</taxon>
        <taxon>Desulfovibrionales</taxon>
        <taxon>Desulfovibrionaceae</taxon>
        <taxon>Bilophila</taxon>
    </lineage>
</organism>
<dbReference type="PANTHER" id="PTHR37804:SF1">
    <property type="entry name" value="CDAA REGULATORY PROTEIN CDAR"/>
    <property type="match status" value="1"/>
</dbReference>
<gene>
    <name evidence="2" type="ORF">H9874_02795</name>
</gene>
<evidence type="ECO:0008006" key="4">
    <source>
        <dbReference type="Google" id="ProtNLM"/>
    </source>
</evidence>
<evidence type="ECO:0000313" key="2">
    <source>
        <dbReference type="EMBL" id="HIW78059.1"/>
    </source>
</evidence>
<dbReference type="InterPro" id="IPR053154">
    <property type="entry name" value="c-di-AMP_regulator"/>
</dbReference>
<dbReference type="Proteomes" id="UP000824264">
    <property type="component" value="Unassembled WGS sequence"/>
</dbReference>
<dbReference type="Pfam" id="PF07949">
    <property type="entry name" value="YbbR"/>
    <property type="match status" value="2"/>
</dbReference>
<dbReference type="EMBL" id="DXGI01000103">
    <property type="protein sequence ID" value="HIW78059.1"/>
    <property type="molecule type" value="Genomic_DNA"/>
</dbReference>
<name>A0A9D1U7Z1_9BACT</name>
<proteinExistence type="predicted"/>
<keyword evidence="1" id="KW-1133">Transmembrane helix</keyword>
<evidence type="ECO:0000256" key="1">
    <source>
        <dbReference type="SAM" id="Phobius"/>
    </source>
</evidence>
<accession>A0A9D1U7Z1</accession>
<dbReference type="PANTHER" id="PTHR37804">
    <property type="entry name" value="CDAA REGULATORY PROTEIN CDAR"/>
    <property type="match status" value="1"/>
</dbReference>
<keyword evidence="1" id="KW-0472">Membrane</keyword>
<protein>
    <recommendedName>
        <fullName evidence="4">YbbR family protein</fullName>
    </recommendedName>
</protein>
<dbReference type="InterPro" id="IPR012505">
    <property type="entry name" value="YbbR"/>
</dbReference>
<reference evidence="2" key="2">
    <citation type="submission" date="2021-04" db="EMBL/GenBank/DDBJ databases">
        <authorList>
            <person name="Gilroy R."/>
        </authorList>
    </citation>
    <scope>NUCLEOTIDE SEQUENCE</scope>
    <source>
        <strain evidence="2">ChiSxjej5B17-1746</strain>
    </source>
</reference>
<sequence>MSLKSEFQKSNLPYLLVAFLVALGLWYTLNAREEIERVVDVRIDYKGLPPGLIVTGGQINKVSVRFRGPKELLRSMTTRELSYTMDLSGVTAGRNVIPLTTSYKPPELRAYEVLEVTPSRMILEVDKIMEKSLPVKVTLRASPAASSVTLKDVVVEPKQVTVRGPAAAVASLKDISAEVPVDLDAEGRAVTEQVALLAPTSVEIMPQTVTVTWRLDVRRRTLSLQRDVLFEAEGTGVTVEPASVNLLVSVPQALVRDSTYLTQFQVAVPAAAALPLP</sequence>
<comment type="caution">
    <text evidence="2">The sequence shown here is derived from an EMBL/GenBank/DDBJ whole genome shotgun (WGS) entry which is preliminary data.</text>
</comment>
<reference evidence="2" key="1">
    <citation type="journal article" date="2021" name="PeerJ">
        <title>Extensive microbial diversity within the chicken gut microbiome revealed by metagenomics and culture.</title>
        <authorList>
            <person name="Gilroy R."/>
            <person name="Ravi A."/>
            <person name="Getino M."/>
            <person name="Pursley I."/>
            <person name="Horton D.L."/>
            <person name="Alikhan N.F."/>
            <person name="Baker D."/>
            <person name="Gharbi K."/>
            <person name="Hall N."/>
            <person name="Watson M."/>
            <person name="Adriaenssens E.M."/>
            <person name="Foster-Nyarko E."/>
            <person name="Jarju S."/>
            <person name="Secka A."/>
            <person name="Antonio M."/>
            <person name="Oren A."/>
            <person name="Chaudhuri R.R."/>
            <person name="La Ragione R."/>
            <person name="Hildebrand F."/>
            <person name="Pallen M.J."/>
        </authorList>
    </citation>
    <scope>NUCLEOTIDE SEQUENCE</scope>
    <source>
        <strain evidence="2">ChiSxjej5B17-1746</strain>
    </source>
</reference>
<dbReference type="Gene3D" id="2.170.120.30">
    <property type="match status" value="1"/>
</dbReference>
<keyword evidence="1" id="KW-0812">Transmembrane</keyword>
<dbReference type="AlphaFoldDB" id="A0A9D1U7Z1"/>
<feature type="non-terminal residue" evidence="2">
    <location>
        <position position="277"/>
    </location>
</feature>
<evidence type="ECO:0000313" key="3">
    <source>
        <dbReference type="Proteomes" id="UP000824264"/>
    </source>
</evidence>
<dbReference type="Gene3D" id="2.170.120.40">
    <property type="entry name" value="YbbR-like domain"/>
    <property type="match status" value="1"/>
</dbReference>
<feature type="transmembrane region" description="Helical" evidence="1">
    <location>
        <begin position="12"/>
        <end position="29"/>
    </location>
</feature>